<dbReference type="InterPro" id="IPR045010">
    <property type="entry name" value="MDR_fam"/>
</dbReference>
<dbReference type="Pfam" id="PF16884">
    <property type="entry name" value="ADH_N_2"/>
    <property type="match status" value="1"/>
</dbReference>
<evidence type="ECO:0000256" key="2">
    <source>
        <dbReference type="ARBA" id="ARBA00069006"/>
    </source>
</evidence>
<dbReference type="AlphaFoldDB" id="A0A4R8QPQ8"/>
<accession>A0A4R8QPQ8</accession>
<protein>
    <recommendedName>
        <fullName evidence="2">Dehydrogenase FUB6</fullName>
    </recommendedName>
    <alternativeName>
        <fullName evidence="3">Fusaric acid biosynthesis protein 6</fullName>
    </alternativeName>
</protein>
<evidence type="ECO:0000313" key="6">
    <source>
        <dbReference type="Proteomes" id="UP000295703"/>
    </source>
</evidence>
<organism evidence="5 6">
    <name type="scientific">Colletotrichum trifolii</name>
    <dbReference type="NCBI Taxonomy" id="5466"/>
    <lineage>
        <taxon>Eukaryota</taxon>
        <taxon>Fungi</taxon>
        <taxon>Dikarya</taxon>
        <taxon>Ascomycota</taxon>
        <taxon>Pezizomycotina</taxon>
        <taxon>Sordariomycetes</taxon>
        <taxon>Hypocreomycetidae</taxon>
        <taxon>Glomerellales</taxon>
        <taxon>Glomerellaceae</taxon>
        <taxon>Colletotrichum</taxon>
        <taxon>Colletotrichum orbiculare species complex</taxon>
    </lineage>
</organism>
<evidence type="ECO:0000256" key="1">
    <source>
        <dbReference type="ARBA" id="ARBA00023002"/>
    </source>
</evidence>
<dbReference type="InterPro" id="IPR041694">
    <property type="entry name" value="ADH_N_2"/>
</dbReference>
<name>A0A4R8QPQ8_COLTR</name>
<dbReference type="SMART" id="SM00829">
    <property type="entry name" value="PKS_ER"/>
    <property type="match status" value="1"/>
</dbReference>
<dbReference type="InterPro" id="IPR036291">
    <property type="entry name" value="NAD(P)-bd_dom_sf"/>
</dbReference>
<reference evidence="5 6" key="1">
    <citation type="submission" date="2018-12" db="EMBL/GenBank/DDBJ databases">
        <title>Genome sequence and assembly of Colletotrichum trifolii.</title>
        <authorList>
            <person name="Gan P."/>
            <person name="Shirasu K."/>
        </authorList>
    </citation>
    <scope>NUCLEOTIDE SEQUENCE [LARGE SCALE GENOMIC DNA]</scope>
    <source>
        <strain evidence="5 6">543-2</strain>
    </source>
</reference>
<sequence length="350" mass="37756">MAPTSNKSFVFKQVPTGLPVPGQDLTIEDRPIDLDAPLDGGILIKVLYSSFDPYMRGRMRPAEAGKSYIPPFPIDQTIASSIVARVERSDTAQFAAGDLVTSFMGPNSEYAAIPAKFLQGFFKVPNTHNVDLPLFVGALGMPGMTAYEGLYEIGKPQRGETIFVSSAAGAVGQIVGQLAKAEGVRVIGSVGSDEKLDFILNELGFDAGFNYKKESPSDALKRLAPNGIDMYFENVGGDHLEAALEAFNPKGRIIGCGMISDYNTPRDQQKGVRGLFHVVAKKITFQGFLVDLSPEKYKPFQEKVQPMIAKGDLKVKIHLTDSIDKAADGFVGMLTGQNFGKAVLKIAQDA</sequence>
<keyword evidence="1" id="KW-0560">Oxidoreductase</keyword>
<dbReference type="FunFam" id="3.40.50.720:FF:000121">
    <property type="entry name" value="Prostaglandin reductase 2"/>
    <property type="match status" value="1"/>
</dbReference>
<dbReference type="PANTHER" id="PTHR43205">
    <property type="entry name" value="PROSTAGLANDIN REDUCTASE"/>
    <property type="match status" value="1"/>
</dbReference>
<dbReference type="SUPFAM" id="SSF51735">
    <property type="entry name" value="NAD(P)-binding Rossmann-fold domains"/>
    <property type="match status" value="1"/>
</dbReference>
<evidence type="ECO:0000259" key="4">
    <source>
        <dbReference type="SMART" id="SM00829"/>
    </source>
</evidence>
<dbReference type="STRING" id="5466.A0A4R8QPQ8"/>
<dbReference type="Proteomes" id="UP000295703">
    <property type="component" value="Unassembled WGS sequence"/>
</dbReference>
<evidence type="ECO:0000313" key="5">
    <source>
        <dbReference type="EMBL" id="TDZ41257.1"/>
    </source>
</evidence>
<keyword evidence="6" id="KW-1185">Reference proteome</keyword>
<dbReference type="InterPro" id="IPR013149">
    <property type="entry name" value="ADH-like_C"/>
</dbReference>
<feature type="domain" description="Enoyl reductase (ER)" evidence="4">
    <location>
        <begin position="22"/>
        <end position="344"/>
    </location>
</feature>
<dbReference type="Pfam" id="PF00107">
    <property type="entry name" value="ADH_zinc_N"/>
    <property type="match status" value="1"/>
</dbReference>
<dbReference type="PANTHER" id="PTHR43205:SF7">
    <property type="entry name" value="PROSTAGLANDIN REDUCTASE 1"/>
    <property type="match status" value="1"/>
</dbReference>
<proteinExistence type="predicted"/>
<dbReference type="InterPro" id="IPR011032">
    <property type="entry name" value="GroES-like_sf"/>
</dbReference>
<dbReference type="CDD" id="cd05288">
    <property type="entry name" value="PGDH"/>
    <property type="match status" value="1"/>
</dbReference>
<dbReference type="Gene3D" id="3.40.50.720">
    <property type="entry name" value="NAD(P)-binding Rossmann-like Domain"/>
    <property type="match status" value="1"/>
</dbReference>
<dbReference type="GO" id="GO:0016628">
    <property type="term" value="F:oxidoreductase activity, acting on the CH-CH group of donors, NAD or NADP as acceptor"/>
    <property type="evidence" value="ECO:0007669"/>
    <property type="project" value="InterPro"/>
</dbReference>
<evidence type="ECO:0000256" key="3">
    <source>
        <dbReference type="ARBA" id="ARBA00083301"/>
    </source>
</evidence>
<dbReference type="SUPFAM" id="SSF50129">
    <property type="entry name" value="GroES-like"/>
    <property type="match status" value="1"/>
</dbReference>
<dbReference type="InterPro" id="IPR020843">
    <property type="entry name" value="ER"/>
</dbReference>
<comment type="caution">
    <text evidence="5">The sequence shown here is derived from an EMBL/GenBank/DDBJ whole genome shotgun (WGS) entry which is preliminary data.</text>
</comment>
<dbReference type="Gene3D" id="3.90.180.10">
    <property type="entry name" value="Medium-chain alcohol dehydrogenases, catalytic domain"/>
    <property type="match status" value="1"/>
</dbReference>
<gene>
    <name evidence="5" type="primary">RED1-1</name>
    <name evidence="5" type="ORF">CTRI78_v009831</name>
</gene>
<dbReference type="EMBL" id="RYZW01000143">
    <property type="protein sequence ID" value="TDZ41257.1"/>
    <property type="molecule type" value="Genomic_DNA"/>
</dbReference>